<name>A0A9X7IQW1_9MYCO</name>
<dbReference type="AlphaFoldDB" id="A0A9X7IQW1"/>
<evidence type="ECO:0000256" key="1">
    <source>
        <dbReference type="SAM" id="Phobius"/>
    </source>
</evidence>
<organism evidence="2 3">
    <name type="scientific">Mycolicibacter virginiensis</name>
    <dbReference type="NCBI Taxonomy" id="1795032"/>
    <lineage>
        <taxon>Bacteria</taxon>
        <taxon>Bacillati</taxon>
        <taxon>Actinomycetota</taxon>
        <taxon>Actinomycetes</taxon>
        <taxon>Mycobacteriales</taxon>
        <taxon>Mycobacteriaceae</taxon>
        <taxon>Mycolicibacter</taxon>
    </lineage>
</organism>
<proteinExistence type="predicted"/>
<dbReference type="Proteomes" id="UP000237911">
    <property type="component" value="Unassembled WGS sequence"/>
</dbReference>
<keyword evidence="1" id="KW-0472">Membrane</keyword>
<reference evidence="2 3" key="1">
    <citation type="submission" date="2018-02" db="EMBL/GenBank/DDBJ databases">
        <title>Draft genome sequence of Mycobacterium virginiense isolated from mud of a swine farm in Japan.</title>
        <authorList>
            <person name="Ohya K."/>
        </authorList>
    </citation>
    <scope>NUCLEOTIDE SEQUENCE [LARGE SCALE GENOMIC DNA]</scope>
    <source>
        <strain evidence="2 3">GF75</strain>
    </source>
</reference>
<keyword evidence="1" id="KW-0812">Transmembrane</keyword>
<gene>
    <name evidence="2" type="ORF">C5U48_02840</name>
</gene>
<keyword evidence="3" id="KW-1185">Reference proteome</keyword>
<feature type="transmembrane region" description="Helical" evidence="1">
    <location>
        <begin position="6"/>
        <end position="26"/>
    </location>
</feature>
<sequence>MRPPLVVAATPWLLVVGALGAVAYVVDRGYRRRRALALRADWEHKTLIARRAGERPALPAGLGLMTPPTVSLGMGRN</sequence>
<evidence type="ECO:0000313" key="2">
    <source>
        <dbReference type="EMBL" id="PQM53760.1"/>
    </source>
</evidence>
<protein>
    <submittedName>
        <fullName evidence="2">Uncharacterized protein</fullName>
    </submittedName>
</protein>
<keyword evidence="1" id="KW-1133">Transmembrane helix</keyword>
<accession>A0A9X7IQW1</accession>
<evidence type="ECO:0000313" key="3">
    <source>
        <dbReference type="Proteomes" id="UP000237911"/>
    </source>
</evidence>
<dbReference type="EMBL" id="PUEV01000012">
    <property type="protein sequence ID" value="PQM53760.1"/>
    <property type="molecule type" value="Genomic_DNA"/>
</dbReference>
<comment type="caution">
    <text evidence="2">The sequence shown here is derived from an EMBL/GenBank/DDBJ whole genome shotgun (WGS) entry which is preliminary data.</text>
</comment>